<dbReference type="InterPro" id="IPR026891">
    <property type="entry name" value="Fn3-like"/>
</dbReference>
<sequence length="658" mass="72901">MHTASVIISVFILLLSDPSGKYPVQAEHNGIYPFQNTSLSFSARVDDLVSRLTINETILQLSRGGSVYPGPAIPRLGIKPYQWDTECLRGDADAGPATSFPQAIGLSAAFNTHLLYDVAEAVGSEVRAKHIDYMRKHQMERDLRLTYLPAFKKCVEAGTYNIMCSYNSVNGVPACAHKRLLTDILRKEWGFKGYVISDEGAIEYMLVWHMYKTSPVEIAAASINAGCNLELSPALKQPFYYYLADALKQGLVTKKTLIESVKPLFYTRMKLGEFDPPSMNPYSSLNLSIIQSPEHRRLSLKAAMQTFVLLKNPHNILPLRRNFKKIAVVGPMANNTNQLFGDYSATIDPKYTTTPLQGLQALAESVNYAAGCKENKCTSYNASEIEHAVSSSELVIVCLGTGKQMEREGCDRKNLDLPGKQLQLLQDAVKFAKYSQIVVLLFSAGPLDVSWADKSPFVSAMIQCFFPAQTSGQAIYNILTHNGTDSNPAGRLSITWPASMNQVPPMINYSMDGRTYRYFNGEPLYPFGYGLSYSEFSYSQLNVPGKVSVGNPIHLSVTVGNKGPFDGDEVTQIYICWLNSSVPMPKLQLAGFSRNFIPVKKQIEIDFIIEPDQMAVWDSKRGFVVEEGELIIYAGGQQPNTARKISSNILQKSVQIVA</sequence>
<dbReference type="Pfam" id="PF00933">
    <property type="entry name" value="Glyco_hydro_3"/>
    <property type="match status" value="1"/>
</dbReference>
<proteinExistence type="predicted"/>
<evidence type="ECO:0000256" key="1">
    <source>
        <dbReference type="ARBA" id="ARBA00022729"/>
    </source>
</evidence>
<name>A0AA36ALM9_OCTVU</name>
<reference evidence="6" key="1">
    <citation type="submission" date="2023-08" db="EMBL/GenBank/DDBJ databases">
        <authorList>
            <person name="Alioto T."/>
            <person name="Alioto T."/>
            <person name="Gomez Garrido J."/>
        </authorList>
    </citation>
    <scope>NUCLEOTIDE SEQUENCE</scope>
</reference>
<dbReference type="Gene3D" id="3.20.20.300">
    <property type="entry name" value="Glycoside hydrolase, family 3, N-terminal domain"/>
    <property type="match status" value="2"/>
</dbReference>
<dbReference type="PANTHER" id="PTHR42721:SF42">
    <property type="entry name" value="FIBRONECTIN TYPE III-LIKE DOMAIN-CONTAINING PROTEIN"/>
    <property type="match status" value="1"/>
</dbReference>
<keyword evidence="2" id="KW-0378">Hydrolase</keyword>
<feature type="signal peptide" evidence="4">
    <location>
        <begin position="1"/>
        <end position="26"/>
    </location>
</feature>
<dbReference type="Pfam" id="PF14310">
    <property type="entry name" value="Fn3-like"/>
    <property type="match status" value="1"/>
</dbReference>
<dbReference type="Pfam" id="PF01915">
    <property type="entry name" value="Glyco_hydro_3_C"/>
    <property type="match status" value="1"/>
</dbReference>
<dbReference type="InterPro" id="IPR044993">
    <property type="entry name" value="BXL"/>
</dbReference>
<dbReference type="AlphaFoldDB" id="A0AA36ALM9"/>
<dbReference type="Gene3D" id="2.60.40.10">
    <property type="entry name" value="Immunoglobulins"/>
    <property type="match status" value="1"/>
</dbReference>
<feature type="domain" description="Fibronectin type III-like" evidence="5">
    <location>
        <begin position="569"/>
        <end position="638"/>
    </location>
</feature>
<dbReference type="GO" id="GO:0009044">
    <property type="term" value="F:xylan 1,4-beta-xylosidase activity"/>
    <property type="evidence" value="ECO:0007669"/>
    <property type="project" value="InterPro"/>
</dbReference>
<protein>
    <submittedName>
        <fullName evidence="6">Probable beta-D-xylosidase 5</fullName>
    </submittedName>
</protein>
<dbReference type="InterPro" id="IPR001764">
    <property type="entry name" value="Glyco_hydro_3_N"/>
</dbReference>
<dbReference type="EMBL" id="OX597815">
    <property type="protein sequence ID" value="CAI9716957.1"/>
    <property type="molecule type" value="Genomic_DNA"/>
</dbReference>
<evidence type="ECO:0000256" key="4">
    <source>
        <dbReference type="SAM" id="SignalP"/>
    </source>
</evidence>
<keyword evidence="7" id="KW-1185">Reference proteome</keyword>
<evidence type="ECO:0000256" key="3">
    <source>
        <dbReference type="ARBA" id="ARBA00023295"/>
    </source>
</evidence>
<dbReference type="Gene3D" id="3.40.50.1700">
    <property type="entry name" value="Glycoside hydrolase family 3 C-terminal domain"/>
    <property type="match status" value="1"/>
</dbReference>
<dbReference type="InterPro" id="IPR036962">
    <property type="entry name" value="Glyco_hydro_3_N_sf"/>
</dbReference>
<dbReference type="SMART" id="SM01217">
    <property type="entry name" value="Fn3_like"/>
    <property type="match status" value="1"/>
</dbReference>
<accession>A0AA36ALM9</accession>
<dbReference type="PANTHER" id="PTHR42721">
    <property type="entry name" value="SUGAR HYDROLASE-RELATED"/>
    <property type="match status" value="1"/>
</dbReference>
<dbReference type="InterPro" id="IPR036881">
    <property type="entry name" value="Glyco_hydro_3_C_sf"/>
</dbReference>
<dbReference type="InterPro" id="IPR002772">
    <property type="entry name" value="Glyco_hydro_3_C"/>
</dbReference>
<dbReference type="GO" id="GO:0046556">
    <property type="term" value="F:alpha-L-arabinofuranosidase activity"/>
    <property type="evidence" value="ECO:0007669"/>
    <property type="project" value="TreeGrafter"/>
</dbReference>
<keyword evidence="1 4" id="KW-0732">Signal</keyword>
<evidence type="ECO:0000256" key="2">
    <source>
        <dbReference type="ARBA" id="ARBA00022801"/>
    </source>
</evidence>
<dbReference type="InterPro" id="IPR017853">
    <property type="entry name" value="GH"/>
</dbReference>
<evidence type="ECO:0000313" key="7">
    <source>
        <dbReference type="Proteomes" id="UP001162480"/>
    </source>
</evidence>
<dbReference type="SUPFAM" id="SSF52279">
    <property type="entry name" value="Beta-D-glucan exohydrolase, C-terminal domain"/>
    <property type="match status" value="1"/>
</dbReference>
<feature type="chain" id="PRO_5041313660" evidence="4">
    <location>
        <begin position="27"/>
        <end position="658"/>
    </location>
</feature>
<dbReference type="GO" id="GO:0031222">
    <property type="term" value="P:arabinan catabolic process"/>
    <property type="evidence" value="ECO:0007669"/>
    <property type="project" value="TreeGrafter"/>
</dbReference>
<dbReference type="SUPFAM" id="SSF51445">
    <property type="entry name" value="(Trans)glycosidases"/>
    <property type="match status" value="1"/>
</dbReference>
<dbReference type="GO" id="GO:0045493">
    <property type="term" value="P:xylan catabolic process"/>
    <property type="evidence" value="ECO:0007669"/>
    <property type="project" value="InterPro"/>
</dbReference>
<evidence type="ECO:0000313" key="6">
    <source>
        <dbReference type="EMBL" id="CAI9716957.1"/>
    </source>
</evidence>
<dbReference type="Proteomes" id="UP001162480">
    <property type="component" value="Chromosome 2"/>
</dbReference>
<gene>
    <name evidence="6" type="ORF">OCTVUL_1B000894</name>
</gene>
<keyword evidence="3" id="KW-0326">Glycosidase</keyword>
<organism evidence="6 7">
    <name type="scientific">Octopus vulgaris</name>
    <name type="common">Common octopus</name>
    <dbReference type="NCBI Taxonomy" id="6645"/>
    <lineage>
        <taxon>Eukaryota</taxon>
        <taxon>Metazoa</taxon>
        <taxon>Spiralia</taxon>
        <taxon>Lophotrochozoa</taxon>
        <taxon>Mollusca</taxon>
        <taxon>Cephalopoda</taxon>
        <taxon>Coleoidea</taxon>
        <taxon>Octopodiformes</taxon>
        <taxon>Octopoda</taxon>
        <taxon>Incirrata</taxon>
        <taxon>Octopodidae</taxon>
        <taxon>Octopus</taxon>
    </lineage>
</organism>
<evidence type="ECO:0000259" key="5">
    <source>
        <dbReference type="SMART" id="SM01217"/>
    </source>
</evidence>
<dbReference type="InterPro" id="IPR013783">
    <property type="entry name" value="Ig-like_fold"/>
</dbReference>